<gene>
    <name evidence="3" type="ORF">PgNI_00634</name>
</gene>
<feature type="compositionally biased region" description="Low complexity" evidence="1">
    <location>
        <begin position="10"/>
        <end position="26"/>
    </location>
</feature>
<reference evidence="3" key="3">
    <citation type="submission" date="2025-08" db="UniProtKB">
        <authorList>
            <consortium name="RefSeq"/>
        </authorList>
    </citation>
    <scope>IDENTIFICATION</scope>
    <source>
        <strain evidence="3">NI907</strain>
    </source>
</reference>
<proteinExistence type="predicted"/>
<dbReference type="AlphaFoldDB" id="A0A6P8BM12"/>
<evidence type="ECO:0000256" key="1">
    <source>
        <dbReference type="SAM" id="MobiDB-lite"/>
    </source>
</evidence>
<protein>
    <submittedName>
        <fullName evidence="3">Uncharacterized protein</fullName>
    </submittedName>
</protein>
<feature type="region of interest" description="Disordered" evidence="1">
    <location>
        <begin position="1"/>
        <end position="36"/>
    </location>
</feature>
<reference evidence="3" key="2">
    <citation type="submission" date="2019-10" db="EMBL/GenBank/DDBJ databases">
        <authorList>
            <consortium name="NCBI Genome Project"/>
        </authorList>
    </citation>
    <scope>NUCLEOTIDE SEQUENCE</scope>
    <source>
        <strain evidence="3">NI907</strain>
    </source>
</reference>
<organism evidence="2 3">
    <name type="scientific">Pyricularia grisea</name>
    <name type="common">Crabgrass-specific blast fungus</name>
    <name type="synonym">Magnaporthe grisea</name>
    <dbReference type="NCBI Taxonomy" id="148305"/>
    <lineage>
        <taxon>Eukaryota</taxon>
        <taxon>Fungi</taxon>
        <taxon>Dikarya</taxon>
        <taxon>Ascomycota</taxon>
        <taxon>Pezizomycotina</taxon>
        <taxon>Sordariomycetes</taxon>
        <taxon>Sordariomycetidae</taxon>
        <taxon>Magnaporthales</taxon>
        <taxon>Pyriculariaceae</taxon>
        <taxon>Pyricularia</taxon>
    </lineage>
</organism>
<keyword evidence="2" id="KW-1185">Reference proteome</keyword>
<accession>A0A6P8BM12</accession>
<evidence type="ECO:0000313" key="2">
    <source>
        <dbReference type="Proteomes" id="UP000515153"/>
    </source>
</evidence>
<dbReference type="Proteomes" id="UP000515153">
    <property type="component" value="Unplaced"/>
</dbReference>
<feature type="region of interest" description="Disordered" evidence="1">
    <location>
        <begin position="53"/>
        <end position="90"/>
    </location>
</feature>
<evidence type="ECO:0000313" key="3">
    <source>
        <dbReference type="RefSeq" id="XP_030988097.1"/>
    </source>
</evidence>
<dbReference type="GeneID" id="41955626"/>
<dbReference type="RefSeq" id="XP_030988097.1">
    <property type="nucleotide sequence ID" value="XM_031120712.1"/>
</dbReference>
<sequence length="181" mass="19869">MASFIRSRADSATSFASRSTSWSTSSNDDDAITPVAQESFFSHPAPAVAIPVAPETPVPELRRPASAAGSMDSRSSASTTATSSSSSSSLCPAVDAADLWRRMLAVQRIYHCYNSARISAALDNEVLQKRVPSRACLDLLNDGISHLPEDEKQQVVYFIEHGKVQQRKSRSFWRRRLIRTP</sequence>
<reference evidence="3" key="1">
    <citation type="journal article" date="2019" name="Mol. Biol. Evol.">
        <title>Blast fungal genomes show frequent chromosomal changes, gene gains and losses, and effector gene turnover.</title>
        <authorList>
            <person name="Gomez Luciano L.B."/>
            <person name="Jason Tsai I."/>
            <person name="Chuma I."/>
            <person name="Tosa Y."/>
            <person name="Chen Y.H."/>
            <person name="Li J.Y."/>
            <person name="Li M.Y."/>
            <person name="Jade Lu M.Y."/>
            <person name="Nakayashiki H."/>
            <person name="Li W.H."/>
        </authorList>
    </citation>
    <scope>NUCLEOTIDE SEQUENCE</scope>
    <source>
        <strain evidence="3">NI907</strain>
    </source>
</reference>
<name>A0A6P8BM12_PYRGI</name>
<feature type="compositionally biased region" description="Low complexity" evidence="1">
    <location>
        <begin position="53"/>
        <end position="89"/>
    </location>
</feature>
<dbReference type="KEGG" id="pgri:PgNI_00634"/>